<keyword evidence="2" id="KW-1185">Reference proteome</keyword>
<dbReference type="AlphaFoldDB" id="A0A0E0E1I0"/>
<sequence length="165" mass="18552">MQPAPLRFVTDRRLPRTSIVGGSGGGEEEEDVWRGVKSEVAWPLAMVTKGLDRGAAEGMYRCTSMSERSALQTTPTMFVPQAVSIFSLDVADWILYEHAQRTNIFLNVSDRTDNPCVKASNDMSTFFSSVWTETRRGLDLREVDFPIEAYATNISYWFYTTTDGT</sequence>
<organism evidence="1">
    <name type="scientific">Oryza meridionalis</name>
    <dbReference type="NCBI Taxonomy" id="40149"/>
    <lineage>
        <taxon>Eukaryota</taxon>
        <taxon>Viridiplantae</taxon>
        <taxon>Streptophyta</taxon>
        <taxon>Embryophyta</taxon>
        <taxon>Tracheophyta</taxon>
        <taxon>Spermatophyta</taxon>
        <taxon>Magnoliopsida</taxon>
        <taxon>Liliopsida</taxon>
        <taxon>Poales</taxon>
        <taxon>Poaceae</taxon>
        <taxon>BOP clade</taxon>
        <taxon>Oryzoideae</taxon>
        <taxon>Oryzeae</taxon>
        <taxon>Oryzinae</taxon>
        <taxon>Oryza</taxon>
    </lineage>
</organism>
<proteinExistence type="predicted"/>
<accession>A0A0E0E1I0</accession>
<dbReference type="HOGENOM" id="CLU_1613450_0_0_1"/>
<evidence type="ECO:0000313" key="1">
    <source>
        <dbReference type="EnsemblPlants" id="OMERI06G15060.2"/>
    </source>
</evidence>
<name>A0A0E0E1I0_9ORYZ</name>
<reference evidence="1" key="1">
    <citation type="submission" date="2015-04" db="UniProtKB">
        <authorList>
            <consortium name="EnsemblPlants"/>
        </authorList>
    </citation>
    <scope>IDENTIFICATION</scope>
</reference>
<dbReference type="EnsemblPlants" id="OMERI06G15060.2">
    <property type="protein sequence ID" value="OMERI06G15060.2"/>
    <property type="gene ID" value="OMERI06G15060"/>
</dbReference>
<evidence type="ECO:0000313" key="2">
    <source>
        <dbReference type="Proteomes" id="UP000008021"/>
    </source>
</evidence>
<reference evidence="1" key="2">
    <citation type="submission" date="2018-05" db="EMBL/GenBank/DDBJ databases">
        <title>OmerRS3 (Oryza meridionalis Reference Sequence Version 3).</title>
        <authorList>
            <person name="Zhang J."/>
            <person name="Kudrna D."/>
            <person name="Lee S."/>
            <person name="Talag J."/>
            <person name="Welchert J."/>
            <person name="Wing R.A."/>
        </authorList>
    </citation>
    <scope>NUCLEOTIDE SEQUENCE [LARGE SCALE GENOMIC DNA]</scope>
    <source>
        <strain evidence="1">cv. OR44</strain>
    </source>
</reference>
<protein>
    <submittedName>
        <fullName evidence="1">Uncharacterized protein</fullName>
    </submittedName>
</protein>
<dbReference type="Proteomes" id="UP000008021">
    <property type="component" value="Chromosome 6"/>
</dbReference>
<dbReference type="Gramene" id="OMERI06G15060.2">
    <property type="protein sequence ID" value="OMERI06G15060.2"/>
    <property type="gene ID" value="OMERI06G15060"/>
</dbReference>